<dbReference type="InParanoid" id="A0A024GUT0"/>
<dbReference type="EMBL" id="CAIX01001094">
    <property type="protein sequence ID" value="CCI50747.1"/>
    <property type="molecule type" value="Genomic_DNA"/>
</dbReference>
<comment type="caution">
    <text evidence="1">The sequence shown here is derived from an EMBL/GenBank/DDBJ whole genome shotgun (WGS) entry which is preliminary data.</text>
</comment>
<accession>A0A024GUT0</accession>
<proteinExistence type="predicted"/>
<evidence type="ECO:0000313" key="1">
    <source>
        <dbReference type="EMBL" id="CCI50747.1"/>
    </source>
</evidence>
<dbReference type="AlphaFoldDB" id="A0A024GUT0"/>
<dbReference type="Proteomes" id="UP000053237">
    <property type="component" value="Unassembled WGS sequence"/>
</dbReference>
<gene>
    <name evidence="1" type="ORF">BN9_129850</name>
</gene>
<sequence length="53" mass="5802">MQTPTHIKRHEDIVKQQLVALVVDLMATTGICCSEAVQDVRFSVAVCISIESS</sequence>
<reference evidence="1 2" key="1">
    <citation type="submission" date="2012-05" db="EMBL/GenBank/DDBJ databases">
        <title>Recombination and specialization in a pathogen metapopulation.</title>
        <authorList>
            <person name="Gardiner A."/>
            <person name="Kemen E."/>
            <person name="Schultz-Larsen T."/>
            <person name="MacLean D."/>
            <person name="Van Oosterhout C."/>
            <person name="Jones J.D.G."/>
        </authorList>
    </citation>
    <scope>NUCLEOTIDE SEQUENCE [LARGE SCALE GENOMIC DNA]</scope>
    <source>
        <strain evidence="1 2">Ac Nc2</strain>
    </source>
</reference>
<name>A0A024GUT0_9STRA</name>
<protein>
    <submittedName>
        <fullName evidence="1">Uncharacterized protein</fullName>
    </submittedName>
</protein>
<keyword evidence="2" id="KW-1185">Reference proteome</keyword>
<organism evidence="1 2">
    <name type="scientific">Albugo candida</name>
    <dbReference type="NCBI Taxonomy" id="65357"/>
    <lineage>
        <taxon>Eukaryota</taxon>
        <taxon>Sar</taxon>
        <taxon>Stramenopiles</taxon>
        <taxon>Oomycota</taxon>
        <taxon>Peronosporomycetes</taxon>
        <taxon>Albuginales</taxon>
        <taxon>Albuginaceae</taxon>
        <taxon>Albugo</taxon>
    </lineage>
</organism>
<evidence type="ECO:0000313" key="2">
    <source>
        <dbReference type="Proteomes" id="UP000053237"/>
    </source>
</evidence>